<reference evidence="9 10" key="1">
    <citation type="submission" date="2016-10" db="EMBL/GenBank/DDBJ databases">
        <authorList>
            <person name="de Groot N.N."/>
        </authorList>
    </citation>
    <scope>NUCLEOTIDE SEQUENCE [LARGE SCALE GENOMIC DNA]</scope>
    <source>
        <strain evidence="10">L7-484,KACC 16230,DSM 25025</strain>
    </source>
</reference>
<evidence type="ECO:0000256" key="3">
    <source>
        <dbReference type="ARBA" id="ARBA00022475"/>
    </source>
</evidence>
<dbReference type="RefSeq" id="WP_210184168.1">
    <property type="nucleotide sequence ID" value="NZ_FNIT01000004.1"/>
</dbReference>
<evidence type="ECO:0000256" key="1">
    <source>
        <dbReference type="ARBA" id="ARBA00004651"/>
    </source>
</evidence>
<keyword evidence="10" id="KW-1185">Reference proteome</keyword>
<feature type="transmembrane region" description="Helical" evidence="7">
    <location>
        <begin position="41"/>
        <end position="59"/>
    </location>
</feature>
<keyword evidence="4 7" id="KW-0812">Transmembrane</keyword>
<accession>A0A1H0HXI9</accession>
<dbReference type="Gene3D" id="1.10.3720.10">
    <property type="entry name" value="MetI-like"/>
    <property type="match status" value="1"/>
</dbReference>
<keyword evidence="6 7" id="KW-0472">Membrane</keyword>
<dbReference type="GO" id="GO:0005886">
    <property type="term" value="C:plasma membrane"/>
    <property type="evidence" value="ECO:0007669"/>
    <property type="project" value="UniProtKB-SubCell"/>
</dbReference>
<dbReference type="InterPro" id="IPR035906">
    <property type="entry name" value="MetI-like_sf"/>
</dbReference>
<dbReference type="PROSITE" id="PS50928">
    <property type="entry name" value="ABC_TM1"/>
    <property type="match status" value="1"/>
</dbReference>
<feature type="transmembrane region" description="Helical" evidence="7">
    <location>
        <begin position="184"/>
        <end position="205"/>
    </location>
</feature>
<dbReference type="PANTHER" id="PTHR43744">
    <property type="entry name" value="ABC TRANSPORTER PERMEASE PROTEIN MG189-RELATED-RELATED"/>
    <property type="match status" value="1"/>
</dbReference>
<proteinExistence type="inferred from homology"/>
<dbReference type="SUPFAM" id="SSF161098">
    <property type="entry name" value="MetI-like"/>
    <property type="match status" value="1"/>
</dbReference>
<feature type="domain" description="ABC transmembrane type-1" evidence="8">
    <location>
        <begin position="102"/>
        <end position="308"/>
    </location>
</feature>
<evidence type="ECO:0000256" key="4">
    <source>
        <dbReference type="ARBA" id="ARBA00022692"/>
    </source>
</evidence>
<gene>
    <name evidence="9" type="ORF">SAMN05192530_104334</name>
</gene>
<evidence type="ECO:0000256" key="7">
    <source>
        <dbReference type="RuleBase" id="RU363032"/>
    </source>
</evidence>
<name>A0A1H0HXI9_9HYPH</name>
<evidence type="ECO:0000256" key="6">
    <source>
        <dbReference type="ARBA" id="ARBA00023136"/>
    </source>
</evidence>
<dbReference type="InterPro" id="IPR000515">
    <property type="entry name" value="MetI-like"/>
</dbReference>
<sequence length="334" mass="37389">MSVAPVAPRLRDQAAGDAVRAPARRRRLAWRERLRIRRGRLVPVLLLALGAVVMVVPFGDMLLGALRSPAERLARPPVYFPADPQWGNFRLVFETLPLALWLFNSVVVTLAITACQLLTSTMAAYALAKFEFRGRDWILRFVLGAQLFPFFLLIIPTFFMLRYVPLLGGNDWTGSGGTGLLNTYPALVLPFVLSWYGIFMMRQFIVGVPTDIIEAGRMDGAGEWAIFWRIVVPIVRPALTILGVFVFIYHWNEVIWTLTVTRSAPELQTAPIGVYLLRSAFEDQRNLSLQQAAIVVTILPVVVLFLLTQRHYLQSAATSRPAPEALHPPEAGTR</sequence>
<evidence type="ECO:0000256" key="2">
    <source>
        <dbReference type="ARBA" id="ARBA00022448"/>
    </source>
</evidence>
<evidence type="ECO:0000259" key="8">
    <source>
        <dbReference type="PROSITE" id="PS50928"/>
    </source>
</evidence>
<protein>
    <submittedName>
        <fullName evidence="9">Carbohydrate ABC transporter membrane protein 2, CUT1 family</fullName>
    </submittedName>
</protein>
<evidence type="ECO:0000313" key="10">
    <source>
        <dbReference type="Proteomes" id="UP000198793"/>
    </source>
</evidence>
<keyword evidence="5 7" id="KW-1133">Transmembrane helix</keyword>
<feature type="transmembrane region" description="Helical" evidence="7">
    <location>
        <begin position="226"/>
        <end position="251"/>
    </location>
</feature>
<comment type="similarity">
    <text evidence="7">Belongs to the binding-protein-dependent transport system permease family.</text>
</comment>
<dbReference type="CDD" id="cd06261">
    <property type="entry name" value="TM_PBP2"/>
    <property type="match status" value="1"/>
</dbReference>
<organism evidence="9 10">
    <name type="scientific">Aureimonas jatrophae</name>
    <dbReference type="NCBI Taxonomy" id="1166073"/>
    <lineage>
        <taxon>Bacteria</taxon>
        <taxon>Pseudomonadati</taxon>
        <taxon>Pseudomonadota</taxon>
        <taxon>Alphaproteobacteria</taxon>
        <taxon>Hyphomicrobiales</taxon>
        <taxon>Aurantimonadaceae</taxon>
        <taxon>Aureimonas</taxon>
    </lineage>
</organism>
<keyword evidence="3" id="KW-1003">Cell membrane</keyword>
<dbReference type="GO" id="GO:0055085">
    <property type="term" value="P:transmembrane transport"/>
    <property type="evidence" value="ECO:0007669"/>
    <property type="project" value="InterPro"/>
</dbReference>
<feature type="transmembrane region" description="Helical" evidence="7">
    <location>
        <begin position="287"/>
        <end position="307"/>
    </location>
</feature>
<feature type="transmembrane region" description="Helical" evidence="7">
    <location>
        <begin position="137"/>
        <end position="164"/>
    </location>
</feature>
<evidence type="ECO:0000256" key="5">
    <source>
        <dbReference type="ARBA" id="ARBA00022989"/>
    </source>
</evidence>
<keyword evidence="2 7" id="KW-0813">Transport</keyword>
<dbReference type="Pfam" id="PF00528">
    <property type="entry name" value="BPD_transp_1"/>
    <property type="match status" value="1"/>
</dbReference>
<feature type="transmembrane region" description="Helical" evidence="7">
    <location>
        <begin position="98"/>
        <end position="125"/>
    </location>
</feature>
<evidence type="ECO:0000313" key="9">
    <source>
        <dbReference type="EMBL" id="SDO23874.1"/>
    </source>
</evidence>
<dbReference type="Proteomes" id="UP000198793">
    <property type="component" value="Unassembled WGS sequence"/>
</dbReference>
<dbReference type="STRING" id="1166073.SAMN05192530_104334"/>
<dbReference type="EMBL" id="FNIT01000004">
    <property type="protein sequence ID" value="SDO23874.1"/>
    <property type="molecule type" value="Genomic_DNA"/>
</dbReference>
<dbReference type="PANTHER" id="PTHR43744:SF12">
    <property type="entry name" value="ABC TRANSPORTER PERMEASE PROTEIN MG189-RELATED"/>
    <property type="match status" value="1"/>
</dbReference>
<dbReference type="AlphaFoldDB" id="A0A1H0HXI9"/>
<comment type="subcellular location">
    <subcellularLocation>
        <location evidence="1 7">Cell membrane</location>
        <topology evidence="1 7">Multi-pass membrane protein</topology>
    </subcellularLocation>
</comment>